<protein>
    <submittedName>
        <fullName evidence="1">Uncharacterized protein</fullName>
    </submittedName>
</protein>
<gene>
    <name evidence="1" type="ORF">EYF80_018352</name>
</gene>
<comment type="caution">
    <text evidence="1">The sequence shown here is derived from an EMBL/GenBank/DDBJ whole genome shotgun (WGS) entry which is preliminary data.</text>
</comment>
<dbReference type="Proteomes" id="UP000314294">
    <property type="component" value="Unassembled WGS sequence"/>
</dbReference>
<dbReference type="EMBL" id="SRLO01000150">
    <property type="protein sequence ID" value="TNN71403.1"/>
    <property type="molecule type" value="Genomic_DNA"/>
</dbReference>
<evidence type="ECO:0000313" key="2">
    <source>
        <dbReference type="Proteomes" id="UP000314294"/>
    </source>
</evidence>
<name>A0A4Z2I2D6_9TELE</name>
<organism evidence="1 2">
    <name type="scientific">Liparis tanakae</name>
    <name type="common">Tanaka's snailfish</name>
    <dbReference type="NCBI Taxonomy" id="230148"/>
    <lineage>
        <taxon>Eukaryota</taxon>
        <taxon>Metazoa</taxon>
        <taxon>Chordata</taxon>
        <taxon>Craniata</taxon>
        <taxon>Vertebrata</taxon>
        <taxon>Euteleostomi</taxon>
        <taxon>Actinopterygii</taxon>
        <taxon>Neopterygii</taxon>
        <taxon>Teleostei</taxon>
        <taxon>Neoteleostei</taxon>
        <taxon>Acanthomorphata</taxon>
        <taxon>Eupercaria</taxon>
        <taxon>Perciformes</taxon>
        <taxon>Cottioidei</taxon>
        <taxon>Cottales</taxon>
        <taxon>Liparidae</taxon>
        <taxon>Liparis</taxon>
    </lineage>
</organism>
<dbReference type="AlphaFoldDB" id="A0A4Z2I2D6"/>
<sequence length="145" mass="16152">MCAVSLWCCWQESPERQAGERAQGQVLVLGLALVLEQESEERLSIIIKPVQMDSSKSQNRALPLVSPLLREFQMTQCKTQELPRDVSVYPVSTPKRGTAQVVQGLLGQGHLELNHVPRGEALPSFSITFLKIMLPVSPIARRCDM</sequence>
<reference evidence="1 2" key="1">
    <citation type="submission" date="2019-03" db="EMBL/GenBank/DDBJ databases">
        <title>First draft genome of Liparis tanakae, snailfish: a comprehensive survey of snailfish specific genes.</title>
        <authorList>
            <person name="Kim W."/>
            <person name="Song I."/>
            <person name="Jeong J.-H."/>
            <person name="Kim D."/>
            <person name="Kim S."/>
            <person name="Ryu S."/>
            <person name="Song J.Y."/>
            <person name="Lee S.K."/>
        </authorList>
    </citation>
    <scope>NUCLEOTIDE SEQUENCE [LARGE SCALE GENOMIC DNA]</scope>
    <source>
        <tissue evidence="1">Muscle</tissue>
    </source>
</reference>
<proteinExistence type="predicted"/>
<keyword evidence="2" id="KW-1185">Reference proteome</keyword>
<evidence type="ECO:0000313" key="1">
    <source>
        <dbReference type="EMBL" id="TNN71403.1"/>
    </source>
</evidence>
<accession>A0A4Z2I2D6</accession>